<gene>
    <name evidence="2" type="ORF">AVDCRST_MAG31-904</name>
</gene>
<dbReference type="EMBL" id="CADCWA010000060">
    <property type="protein sequence ID" value="CAA9511160.1"/>
    <property type="molecule type" value="Genomic_DNA"/>
</dbReference>
<name>A0A6J4T1X8_9SPHN</name>
<feature type="signal peptide" evidence="1">
    <location>
        <begin position="1"/>
        <end position="19"/>
    </location>
</feature>
<dbReference type="InterPro" id="IPR036182">
    <property type="entry name" value="PCuAC_sf"/>
</dbReference>
<dbReference type="AlphaFoldDB" id="A0A6J4T1X8"/>
<dbReference type="Gene3D" id="2.60.40.1890">
    <property type="entry name" value="PCu(A)C copper chaperone"/>
    <property type="match status" value="1"/>
</dbReference>
<proteinExistence type="predicted"/>
<feature type="chain" id="PRO_5026927222" description="Copper chaperone PCu(A)C" evidence="1">
    <location>
        <begin position="20"/>
        <end position="148"/>
    </location>
</feature>
<dbReference type="RefSeq" id="WP_294168682.1">
    <property type="nucleotide sequence ID" value="NZ_CADCWA010000060.1"/>
</dbReference>
<reference evidence="2" key="1">
    <citation type="submission" date="2020-02" db="EMBL/GenBank/DDBJ databases">
        <authorList>
            <person name="Meier V. D."/>
        </authorList>
    </citation>
    <scope>NUCLEOTIDE SEQUENCE</scope>
    <source>
        <strain evidence="2">AVDCRST_MAG31</strain>
    </source>
</reference>
<accession>A0A6J4T1X8</accession>
<dbReference type="PANTHER" id="PTHR36302">
    <property type="entry name" value="BLR7088 PROTEIN"/>
    <property type="match status" value="1"/>
</dbReference>
<organism evidence="2">
    <name type="scientific">uncultured Sphingomonas sp</name>
    <dbReference type="NCBI Taxonomy" id="158754"/>
    <lineage>
        <taxon>Bacteria</taxon>
        <taxon>Pseudomonadati</taxon>
        <taxon>Pseudomonadota</taxon>
        <taxon>Alphaproteobacteria</taxon>
        <taxon>Sphingomonadales</taxon>
        <taxon>Sphingomonadaceae</taxon>
        <taxon>Sphingomonas</taxon>
        <taxon>environmental samples</taxon>
    </lineage>
</organism>
<keyword evidence="1" id="KW-0732">Signal</keyword>
<evidence type="ECO:0008006" key="3">
    <source>
        <dbReference type="Google" id="ProtNLM"/>
    </source>
</evidence>
<sequence length="148" mass="15097">MRFFSLLALPLLATAAAPAQGPAVHVTGWARATVPGQTGSAAYLSIHNGQRTADRLLAVATPAAAKATIHTTSTAGGVVRMRAAGPLPVGAGQMVEMKPGGMHVMLTGLKAPLRVGQQLPLTLRFQRGGLVRTSVPISLEGGGGGHRH</sequence>
<dbReference type="PANTHER" id="PTHR36302:SF1">
    <property type="entry name" value="COPPER CHAPERONE PCU(A)C"/>
    <property type="match status" value="1"/>
</dbReference>
<dbReference type="SUPFAM" id="SSF110087">
    <property type="entry name" value="DR1885-like metal-binding protein"/>
    <property type="match status" value="1"/>
</dbReference>
<dbReference type="InterPro" id="IPR007410">
    <property type="entry name" value="LpqE-like"/>
</dbReference>
<dbReference type="InterPro" id="IPR058248">
    <property type="entry name" value="Lxx211020-like"/>
</dbReference>
<evidence type="ECO:0000256" key="1">
    <source>
        <dbReference type="SAM" id="SignalP"/>
    </source>
</evidence>
<protein>
    <recommendedName>
        <fullName evidence="3">Copper chaperone PCu(A)C</fullName>
    </recommendedName>
</protein>
<dbReference type="Pfam" id="PF04314">
    <property type="entry name" value="PCuAC"/>
    <property type="match status" value="1"/>
</dbReference>
<evidence type="ECO:0000313" key="2">
    <source>
        <dbReference type="EMBL" id="CAA9511160.1"/>
    </source>
</evidence>